<feature type="domain" description="Myotubularin phosphatase" evidence="5">
    <location>
        <begin position="35"/>
        <end position="480"/>
    </location>
</feature>
<feature type="coiled-coil region" evidence="3">
    <location>
        <begin position="597"/>
        <end position="624"/>
    </location>
</feature>
<dbReference type="PANTHER" id="PTHR10807">
    <property type="entry name" value="MYOTUBULARIN-RELATED"/>
    <property type="match status" value="1"/>
</dbReference>
<dbReference type="CDD" id="cd14507">
    <property type="entry name" value="PTP-MTM-like"/>
    <property type="match status" value="1"/>
</dbReference>
<sequence>MTYAFPGREGREYLFAFEGRKYEGLGLGGGGGGEEGEGYDTEREFKRMGCFEVRMHPAKGGGMKGVQSPYKITKVNEDYGVCRSYPREIVVPRGATDEGIKGMGKYRSEGRVPVLSWGNRGDCGGIWRCSQPKVGMRGEQNGWDERYFKLLAGMVRHDVDNTVGTGGRIYPPMYLRKMSGGTEMEEVVNMDPSKVRIFDLRPKSSAVANRATGGGYEITGSKGGYPDCSIRWCGIGNIHAVRGSLEKLTAVCGGEKGDDLDFSGKIEDSKWIYHLRTVLKASWEVAMVVSHCSKPCVVHCSHGWDRTSQVCALSQMFLDPYYRTMEGFRVLVEKEWLKAGHPFQLRCAHGEGKGERNDEQFSPVFIQWLDCVWQIGNIFPTAFEWSSRYCATIAKHVYSCRFGTFLYNTDQERVSNQVNSRTLSLWEYLKANKKALANPFYRPEWLPGLKYPSVKEVNEHLFLPPLPVILRGVTLWDFYLLGSPRESFPKLPNYLQNYRFSERCKTRGGGEEEEGRGSDGSAGDEASDPTDVVDDDILDLRRTKDDLTEAWMNVCERHSNLLQQEISVAKAQKLLRRELSMDDRKSKDAFMEDLMEGGKEKKEVDELRERVKELEEEDEMSKNCLGKYNCNIATLYKLLERKDDMALKMKVFNALRSQIDGKAKFMALTLVGLGLSKCENIILRVAFKKIFSFKTLEYGLVNEISLYLEEALYDGAGSEVQSSTGKSRPHQGLSRVASRTSSDMLSIQQLDRGVGVPPSVGSIISGSVITSEQSKDDEEEPEVDMRETQKERVGGKDNEERGATGGESVGAGAENNNKPYSITSMLLGIGAVCCRGGGG</sequence>
<evidence type="ECO:0000256" key="3">
    <source>
        <dbReference type="SAM" id="Coils"/>
    </source>
</evidence>
<dbReference type="SUPFAM" id="SSF52799">
    <property type="entry name" value="(Phosphotyrosine protein) phosphatases II"/>
    <property type="match status" value="1"/>
</dbReference>
<dbReference type="PANTHER" id="PTHR10807:SF128">
    <property type="entry name" value="PHOSPHATIDYLINOSITOL-3,5-BISPHOSPHATE 3-PHOSPHATASE"/>
    <property type="match status" value="1"/>
</dbReference>
<evidence type="ECO:0000313" key="7">
    <source>
        <dbReference type="Proteomes" id="UP001165082"/>
    </source>
</evidence>
<dbReference type="PROSITE" id="PS00383">
    <property type="entry name" value="TYR_PHOSPHATASE_1"/>
    <property type="match status" value="1"/>
</dbReference>
<feature type="compositionally biased region" description="Acidic residues" evidence="4">
    <location>
        <begin position="525"/>
        <end position="537"/>
    </location>
</feature>
<feature type="binding site" evidence="2">
    <location>
        <begin position="237"/>
        <end position="238"/>
    </location>
    <ligand>
        <name>substrate</name>
    </ligand>
</feature>
<reference evidence="6" key="1">
    <citation type="submission" date="2022-07" db="EMBL/GenBank/DDBJ databases">
        <title>Genome analysis of Parmales, a sister group of diatoms, reveals the evolutionary specialization of diatoms from phago-mixotrophs to photoautotrophs.</title>
        <authorList>
            <person name="Ban H."/>
            <person name="Sato S."/>
            <person name="Yoshikawa S."/>
            <person name="Kazumasa Y."/>
            <person name="Nakamura Y."/>
            <person name="Ichinomiya M."/>
            <person name="Saitoh K."/>
            <person name="Sato N."/>
            <person name="Blanc-Mathieu R."/>
            <person name="Endo H."/>
            <person name="Kuwata A."/>
            <person name="Ogata H."/>
        </authorList>
    </citation>
    <scope>NUCLEOTIDE SEQUENCE</scope>
</reference>
<feature type="compositionally biased region" description="Basic and acidic residues" evidence="4">
    <location>
        <begin position="783"/>
        <end position="802"/>
    </location>
</feature>
<feature type="region of interest" description="Disordered" evidence="4">
    <location>
        <begin position="505"/>
        <end position="537"/>
    </location>
</feature>
<keyword evidence="3" id="KW-0175">Coiled coil</keyword>
<protein>
    <recommendedName>
        <fullName evidence="5">Myotubularin phosphatase domain-containing protein</fullName>
    </recommendedName>
</protein>
<dbReference type="InterPro" id="IPR029021">
    <property type="entry name" value="Prot-tyrosine_phosphatase-like"/>
</dbReference>
<dbReference type="GO" id="GO:0005737">
    <property type="term" value="C:cytoplasm"/>
    <property type="evidence" value="ECO:0007669"/>
    <property type="project" value="TreeGrafter"/>
</dbReference>
<keyword evidence="7" id="KW-1185">Reference proteome</keyword>
<dbReference type="PROSITE" id="PS51339">
    <property type="entry name" value="PPASE_MYOTUBULARIN"/>
    <property type="match status" value="1"/>
</dbReference>
<feature type="binding site" evidence="2">
    <location>
        <begin position="300"/>
        <end position="306"/>
    </location>
    <ligand>
        <name>substrate</name>
    </ligand>
</feature>
<dbReference type="InterPro" id="IPR016130">
    <property type="entry name" value="Tyr_Pase_AS"/>
</dbReference>
<dbReference type="AlphaFoldDB" id="A0A9W7A3U2"/>
<evidence type="ECO:0000256" key="4">
    <source>
        <dbReference type="SAM" id="MobiDB-lite"/>
    </source>
</evidence>
<dbReference type="InterPro" id="IPR030564">
    <property type="entry name" value="Myotubularin"/>
</dbReference>
<gene>
    <name evidence="6" type="ORF">TrRE_jg6273</name>
</gene>
<dbReference type="OrthoDB" id="271628at2759"/>
<evidence type="ECO:0000259" key="5">
    <source>
        <dbReference type="PROSITE" id="PS51339"/>
    </source>
</evidence>
<dbReference type="Proteomes" id="UP001165082">
    <property type="component" value="Unassembled WGS sequence"/>
</dbReference>
<dbReference type="Pfam" id="PF06602">
    <property type="entry name" value="Myotub-related"/>
    <property type="match status" value="1"/>
</dbReference>
<name>A0A9W7A3U2_9STRA</name>
<dbReference type="EMBL" id="BRXZ01002503">
    <property type="protein sequence ID" value="GMH63586.1"/>
    <property type="molecule type" value="Genomic_DNA"/>
</dbReference>
<evidence type="ECO:0000313" key="6">
    <source>
        <dbReference type="EMBL" id="GMH63586.1"/>
    </source>
</evidence>
<feature type="region of interest" description="Disordered" evidence="4">
    <location>
        <begin position="766"/>
        <end position="820"/>
    </location>
</feature>
<organism evidence="6 7">
    <name type="scientific">Triparma retinervis</name>
    <dbReference type="NCBI Taxonomy" id="2557542"/>
    <lineage>
        <taxon>Eukaryota</taxon>
        <taxon>Sar</taxon>
        <taxon>Stramenopiles</taxon>
        <taxon>Ochrophyta</taxon>
        <taxon>Bolidophyceae</taxon>
        <taxon>Parmales</taxon>
        <taxon>Triparmaceae</taxon>
        <taxon>Triparma</taxon>
    </lineage>
</organism>
<proteinExistence type="predicted"/>
<dbReference type="InterPro" id="IPR010569">
    <property type="entry name" value="Myotubularin-like_Pase_dom"/>
</dbReference>
<evidence type="ECO:0000256" key="1">
    <source>
        <dbReference type="PIRSR" id="PIRSR630564-1"/>
    </source>
</evidence>
<comment type="caution">
    <text evidence="6">The sequence shown here is derived from an EMBL/GenBank/DDBJ whole genome shotgun (WGS) entry which is preliminary data.</text>
</comment>
<evidence type="ECO:0000256" key="2">
    <source>
        <dbReference type="PIRSR" id="PIRSR630564-2"/>
    </source>
</evidence>
<feature type="region of interest" description="Disordered" evidence="4">
    <location>
        <begin position="718"/>
        <end position="740"/>
    </location>
</feature>
<feature type="active site" description="Phosphocysteine intermediate" evidence="1">
    <location>
        <position position="300"/>
    </location>
</feature>
<accession>A0A9W7A3U2</accession>